<keyword evidence="2 3" id="KW-0378">Hydrolase</keyword>
<feature type="active site" evidence="2">
    <location>
        <position position="143"/>
    </location>
</feature>
<feature type="binding site" evidence="2">
    <location>
        <position position="100"/>
    </location>
    <ligand>
        <name>Fe cation</name>
        <dbReference type="ChEBI" id="CHEBI:24875"/>
    </ligand>
</feature>
<dbReference type="EC" id="3.5.1.88" evidence="2"/>
<evidence type="ECO:0000313" key="4">
    <source>
        <dbReference type="Proteomes" id="UP001058120"/>
    </source>
</evidence>
<evidence type="ECO:0000313" key="3">
    <source>
        <dbReference type="EMBL" id="UWX06541.1"/>
    </source>
</evidence>
<keyword evidence="4" id="KW-1185">Reference proteome</keyword>
<dbReference type="InterPro" id="IPR036821">
    <property type="entry name" value="Peptide_deformylase_sf"/>
</dbReference>
<feature type="binding site" evidence="2">
    <location>
        <position position="146"/>
    </location>
    <ligand>
        <name>Fe cation</name>
        <dbReference type="ChEBI" id="CHEBI:24875"/>
    </ligand>
</feature>
<feature type="binding site" evidence="2">
    <location>
        <position position="142"/>
    </location>
    <ligand>
        <name>Fe cation</name>
        <dbReference type="ChEBI" id="CHEBI:24875"/>
    </ligand>
</feature>
<dbReference type="RefSeq" id="WP_334316153.1">
    <property type="nucleotide sequence ID" value="NZ_CP065938.1"/>
</dbReference>
<sequence>MLRPVVQYPDPRLEKVSEPVGEIDDSVRELAQDMLDTLKTVGGVGIAAPQIGVLRRVVIVDVSLLRSHDTDEEIPQDFRVVVNPVITVLDPAKHIENEGCLSVPDFRAKVARPKRVAMDGLDLDGNLVHFEGEGYFGACLQHETDHLDGKLFVDRISYLKRSMYEKKMKKK</sequence>
<dbReference type="NCBIfam" id="TIGR00079">
    <property type="entry name" value="pept_deformyl"/>
    <property type="match status" value="1"/>
</dbReference>
<dbReference type="PRINTS" id="PR01576">
    <property type="entry name" value="PDEFORMYLASE"/>
</dbReference>
<comment type="cofactor">
    <cofactor evidence="2">
        <name>Fe(2+)</name>
        <dbReference type="ChEBI" id="CHEBI:29033"/>
    </cofactor>
    <text evidence="2">Binds 1 Fe(2+) ion.</text>
</comment>
<dbReference type="HAMAP" id="MF_00163">
    <property type="entry name" value="Pep_deformylase"/>
    <property type="match status" value="1"/>
</dbReference>
<dbReference type="InterPro" id="IPR023635">
    <property type="entry name" value="Peptide_deformylase"/>
</dbReference>
<comment type="catalytic activity">
    <reaction evidence="2">
        <text>N-terminal N-formyl-L-methionyl-[peptide] + H2O = N-terminal L-methionyl-[peptide] + formate</text>
        <dbReference type="Rhea" id="RHEA:24420"/>
        <dbReference type="Rhea" id="RHEA-COMP:10639"/>
        <dbReference type="Rhea" id="RHEA-COMP:10640"/>
        <dbReference type="ChEBI" id="CHEBI:15377"/>
        <dbReference type="ChEBI" id="CHEBI:15740"/>
        <dbReference type="ChEBI" id="CHEBI:49298"/>
        <dbReference type="ChEBI" id="CHEBI:64731"/>
        <dbReference type="EC" id="3.5.1.88"/>
    </reaction>
</comment>
<reference evidence="3" key="1">
    <citation type="submission" date="2020-12" db="EMBL/GenBank/DDBJ databases">
        <title>Taurinivorans muris gen. nov., sp. nov., fundamental and realized metabolic niche of a ubiquitous sulfidogenic bacterium in the murine intestine.</title>
        <authorList>
            <person name="Ye H."/>
            <person name="Hanson B.T."/>
            <person name="Loy A."/>
        </authorList>
    </citation>
    <scope>NUCLEOTIDE SEQUENCE</scope>
    <source>
        <strain evidence="3">LT0009</strain>
    </source>
</reference>
<gene>
    <name evidence="2 3" type="primary">def</name>
    <name evidence="3" type="ORF">JBF11_04335</name>
</gene>
<keyword evidence="2" id="KW-0479">Metal-binding</keyword>
<name>A0ABY5Y3W0_9BACT</name>
<dbReference type="Proteomes" id="UP001058120">
    <property type="component" value="Chromosome"/>
</dbReference>
<protein>
    <recommendedName>
        <fullName evidence="2">Peptide deformylase</fullName>
        <shortName evidence="2">PDF</shortName>
        <ecNumber evidence="2">3.5.1.88</ecNumber>
    </recommendedName>
    <alternativeName>
        <fullName evidence="2">Polypeptide deformylase</fullName>
    </alternativeName>
</protein>
<comment type="similarity">
    <text evidence="1 2">Belongs to the polypeptide deformylase family.</text>
</comment>
<dbReference type="Pfam" id="PF01327">
    <property type="entry name" value="Pep_deformylase"/>
    <property type="match status" value="1"/>
</dbReference>
<evidence type="ECO:0000256" key="2">
    <source>
        <dbReference type="HAMAP-Rule" id="MF_00163"/>
    </source>
</evidence>
<dbReference type="CDD" id="cd00487">
    <property type="entry name" value="Pep_deformylase"/>
    <property type="match status" value="1"/>
</dbReference>
<dbReference type="PANTHER" id="PTHR10458">
    <property type="entry name" value="PEPTIDE DEFORMYLASE"/>
    <property type="match status" value="1"/>
</dbReference>
<dbReference type="EMBL" id="CP065938">
    <property type="protein sequence ID" value="UWX06541.1"/>
    <property type="molecule type" value="Genomic_DNA"/>
</dbReference>
<dbReference type="NCBIfam" id="NF001159">
    <property type="entry name" value="PRK00150.1-3"/>
    <property type="match status" value="1"/>
</dbReference>
<dbReference type="PANTHER" id="PTHR10458:SF22">
    <property type="entry name" value="PEPTIDE DEFORMYLASE"/>
    <property type="match status" value="1"/>
</dbReference>
<dbReference type="Gene3D" id="3.90.45.10">
    <property type="entry name" value="Peptide deformylase"/>
    <property type="match status" value="1"/>
</dbReference>
<proteinExistence type="inferred from homology"/>
<comment type="function">
    <text evidence="2">Removes the formyl group from the N-terminal Met of newly synthesized proteins. Requires at least a dipeptide for an efficient rate of reaction. N-terminal L-methionine is a prerequisite for activity but the enzyme has broad specificity at other positions.</text>
</comment>
<keyword evidence="2" id="KW-0408">Iron</keyword>
<organism evidence="3 4">
    <name type="scientific">Taurinivorans muris</name>
    <dbReference type="NCBI Taxonomy" id="2787751"/>
    <lineage>
        <taxon>Bacteria</taxon>
        <taxon>Pseudomonadati</taxon>
        <taxon>Thermodesulfobacteriota</taxon>
        <taxon>Desulfovibrionia</taxon>
        <taxon>Desulfovibrionales</taxon>
        <taxon>Desulfovibrionaceae</taxon>
        <taxon>Taurinivorans</taxon>
    </lineage>
</organism>
<dbReference type="PIRSF" id="PIRSF004749">
    <property type="entry name" value="Pep_def"/>
    <property type="match status" value="1"/>
</dbReference>
<evidence type="ECO:0000256" key="1">
    <source>
        <dbReference type="ARBA" id="ARBA00010759"/>
    </source>
</evidence>
<dbReference type="SUPFAM" id="SSF56420">
    <property type="entry name" value="Peptide deformylase"/>
    <property type="match status" value="1"/>
</dbReference>
<accession>A0ABY5Y3W0</accession>
<keyword evidence="2" id="KW-0648">Protein biosynthesis</keyword>
<dbReference type="GO" id="GO:0042586">
    <property type="term" value="F:peptide deformylase activity"/>
    <property type="evidence" value="ECO:0007669"/>
    <property type="project" value="UniProtKB-EC"/>
</dbReference>